<evidence type="ECO:0000256" key="1">
    <source>
        <dbReference type="SAM" id="MobiDB-lite"/>
    </source>
</evidence>
<name>A0A835N274_9ROSI</name>
<dbReference type="OrthoDB" id="193674at2759"/>
<dbReference type="CDD" id="cd00495">
    <property type="entry name" value="Ribosomal_L25_TL5_CTC"/>
    <property type="match status" value="1"/>
</dbReference>
<dbReference type="PANTHER" id="PTHR33284:SF2">
    <property type="entry name" value="RIBOSOMAL PROTEIN L25_GLN-TRNA SYNTHETASE, ANTI-CODON-BINDING DOMAIN-CONTAINING PROTEIN"/>
    <property type="match status" value="1"/>
</dbReference>
<dbReference type="Pfam" id="PF14693">
    <property type="entry name" value="Ribosomal_TL5_C"/>
    <property type="match status" value="1"/>
</dbReference>
<dbReference type="GO" id="GO:0006412">
    <property type="term" value="P:translation"/>
    <property type="evidence" value="ECO:0007669"/>
    <property type="project" value="InterPro"/>
</dbReference>
<dbReference type="GO" id="GO:0008097">
    <property type="term" value="F:5S rRNA binding"/>
    <property type="evidence" value="ECO:0007669"/>
    <property type="project" value="TreeGrafter"/>
</dbReference>
<gene>
    <name evidence="3" type="ORF">SADUNF_Sadunf07G0037100</name>
</gene>
<sequence length="299" mass="33348">MAKWWRSLRTAVQSPQQPLSPPQPFHSPSSRYHTIQAIPREVVGSRVSARDREQGRIPAVVFSQSLLDINPSNRYNSRKRLLTTEKKQIQAILKSVEIPFFCSTTFPLQIRAGSGSSALLESGTVLPIKASHIFLIHRDEKTGKILNLVFAWADEGTEMKVDVPVVFKGEENCPGLKKAVNVTSPDSDGQDNHFPSITYLMVFLHLSLYSNAVTGGHLKMMRRTLKYLCPAEHIPQKIEVDISNLDIEDGLFMHDVEVHPSLKLLSKNENLPVCKIVATNLDTPEPAALNLESPEPAEI</sequence>
<dbReference type="AlphaFoldDB" id="A0A835N274"/>
<dbReference type="InterPro" id="IPR020930">
    <property type="entry name" value="Ribosomal_uL5_bac-type"/>
</dbReference>
<dbReference type="Gene3D" id="2.170.120.20">
    <property type="entry name" value="Ribosomal protein L25, beta domain"/>
    <property type="match status" value="1"/>
</dbReference>
<dbReference type="InterPro" id="IPR037121">
    <property type="entry name" value="Ribosomal_bL25_C"/>
</dbReference>
<evidence type="ECO:0000313" key="3">
    <source>
        <dbReference type="EMBL" id="KAF9678458.1"/>
    </source>
</evidence>
<feature type="domain" description="Large ribosomal subunit protein bL25 beta" evidence="2">
    <location>
        <begin position="213"/>
        <end position="279"/>
    </location>
</feature>
<dbReference type="Proteomes" id="UP000657918">
    <property type="component" value="Unassembled WGS sequence"/>
</dbReference>
<dbReference type="SUPFAM" id="SSF50715">
    <property type="entry name" value="Ribosomal protein L25-like"/>
    <property type="match status" value="2"/>
</dbReference>
<dbReference type="InterPro" id="IPR029751">
    <property type="entry name" value="Ribosomal_L25_dom"/>
</dbReference>
<accession>A0A835N274</accession>
<dbReference type="PANTHER" id="PTHR33284">
    <property type="entry name" value="RIBOSOMAL PROTEIN L25/GLN-TRNA SYNTHETASE, ANTI-CODON-BINDING DOMAIN-CONTAINING PROTEIN"/>
    <property type="match status" value="1"/>
</dbReference>
<dbReference type="InterPro" id="IPR011035">
    <property type="entry name" value="Ribosomal_bL25/Gln-tRNA_synth"/>
</dbReference>
<feature type="region of interest" description="Disordered" evidence="1">
    <location>
        <begin position="9"/>
        <end position="30"/>
    </location>
</feature>
<evidence type="ECO:0000313" key="4">
    <source>
        <dbReference type="Proteomes" id="UP000657918"/>
    </source>
</evidence>
<dbReference type="InterPro" id="IPR020057">
    <property type="entry name" value="Ribosomal_bL25_b-dom"/>
</dbReference>
<dbReference type="GO" id="GO:0003735">
    <property type="term" value="F:structural constituent of ribosome"/>
    <property type="evidence" value="ECO:0007669"/>
    <property type="project" value="InterPro"/>
</dbReference>
<keyword evidence="4" id="KW-1185">Reference proteome</keyword>
<organism evidence="3 4">
    <name type="scientific">Salix dunnii</name>
    <dbReference type="NCBI Taxonomy" id="1413687"/>
    <lineage>
        <taxon>Eukaryota</taxon>
        <taxon>Viridiplantae</taxon>
        <taxon>Streptophyta</taxon>
        <taxon>Embryophyta</taxon>
        <taxon>Tracheophyta</taxon>
        <taxon>Spermatophyta</taxon>
        <taxon>Magnoliopsida</taxon>
        <taxon>eudicotyledons</taxon>
        <taxon>Gunneridae</taxon>
        <taxon>Pentapetalae</taxon>
        <taxon>rosids</taxon>
        <taxon>fabids</taxon>
        <taxon>Malpighiales</taxon>
        <taxon>Salicaceae</taxon>
        <taxon>Saliceae</taxon>
        <taxon>Salix</taxon>
    </lineage>
</organism>
<evidence type="ECO:0000259" key="2">
    <source>
        <dbReference type="Pfam" id="PF14693"/>
    </source>
</evidence>
<comment type="caution">
    <text evidence="3">The sequence shown here is derived from an EMBL/GenBank/DDBJ whole genome shotgun (WGS) entry which is preliminary data.</text>
</comment>
<reference evidence="3 4" key="1">
    <citation type="submission" date="2020-10" db="EMBL/GenBank/DDBJ databases">
        <title>Plant Genome Project.</title>
        <authorList>
            <person name="Zhang R.-G."/>
        </authorList>
    </citation>
    <scope>NUCLEOTIDE SEQUENCE [LARGE SCALE GENOMIC DNA]</scope>
    <source>
        <strain evidence="3">FAFU-HL-1</strain>
        <tissue evidence="3">Leaf</tissue>
    </source>
</reference>
<protein>
    <recommendedName>
        <fullName evidence="2">Large ribosomal subunit protein bL25 beta domain-containing protein</fullName>
    </recommendedName>
</protein>
<dbReference type="GO" id="GO:0022625">
    <property type="term" value="C:cytosolic large ribosomal subunit"/>
    <property type="evidence" value="ECO:0007669"/>
    <property type="project" value="TreeGrafter"/>
</dbReference>
<proteinExistence type="predicted"/>
<dbReference type="EMBL" id="JADGMS010000007">
    <property type="protein sequence ID" value="KAF9678458.1"/>
    <property type="molecule type" value="Genomic_DNA"/>
</dbReference>